<keyword evidence="9" id="KW-0472">Membrane</keyword>
<accession>A0A179S4W3</accession>
<feature type="region of interest" description="Disordered" evidence="8">
    <location>
        <begin position="1"/>
        <end position="23"/>
    </location>
</feature>
<dbReference type="InterPro" id="IPR002401">
    <property type="entry name" value="Cyt_P450_E_grp-I"/>
</dbReference>
<gene>
    <name evidence="10" type="ORF">A5481_24965</name>
</gene>
<dbReference type="GO" id="GO:0016705">
    <property type="term" value="F:oxidoreductase activity, acting on paired donors, with incorporation or reduction of molecular oxygen"/>
    <property type="evidence" value="ECO:0007669"/>
    <property type="project" value="InterPro"/>
</dbReference>
<dbReference type="Proteomes" id="UP000078316">
    <property type="component" value="Unassembled WGS sequence"/>
</dbReference>
<protein>
    <submittedName>
        <fullName evidence="10">Cytochrome P450</fullName>
    </submittedName>
</protein>
<evidence type="ECO:0000256" key="7">
    <source>
        <dbReference type="PIRSR" id="PIRSR602401-1"/>
    </source>
</evidence>
<dbReference type="PRINTS" id="PR00385">
    <property type="entry name" value="P450"/>
</dbReference>
<evidence type="ECO:0000256" key="9">
    <source>
        <dbReference type="SAM" id="Phobius"/>
    </source>
</evidence>
<dbReference type="Gene3D" id="1.10.630.10">
    <property type="entry name" value="Cytochrome P450"/>
    <property type="match status" value="1"/>
</dbReference>
<proteinExistence type="inferred from homology"/>
<dbReference type="PANTHER" id="PTHR24291:SF50">
    <property type="entry name" value="BIFUNCTIONAL ALBAFLAVENONE MONOOXYGENASE_TERPENE SYNTHASE"/>
    <property type="match status" value="1"/>
</dbReference>
<evidence type="ECO:0000256" key="6">
    <source>
        <dbReference type="ARBA" id="ARBA00023033"/>
    </source>
</evidence>
<dbReference type="GO" id="GO:0005506">
    <property type="term" value="F:iron ion binding"/>
    <property type="evidence" value="ECO:0007669"/>
    <property type="project" value="InterPro"/>
</dbReference>
<dbReference type="InterPro" id="IPR050196">
    <property type="entry name" value="Cytochrome_P450_Monoox"/>
</dbReference>
<evidence type="ECO:0000256" key="5">
    <source>
        <dbReference type="ARBA" id="ARBA00023004"/>
    </source>
</evidence>
<evidence type="ECO:0000256" key="2">
    <source>
        <dbReference type="ARBA" id="ARBA00022617"/>
    </source>
</evidence>
<keyword evidence="9" id="KW-0812">Transmembrane</keyword>
<evidence type="ECO:0000256" key="3">
    <source>
        <dbReference type="ARBA" id="ARBA00022723"/>
    </source>
</evidence>
<organism evidence="10 11">
    <name type="scientific">Methylobacterium platani</name>
    <dbReference type="NCBI Taxonomy" id="427683"/>
    <lineage>
        <taxon>Bacteria</taxon>
        <taxon>Pseudomonadati</taxon>
        <taxon>Pseudomonadota</taxon>
        <taxon>Alphaproteobacteria</taxon>
        <taxon>Hyphomicrobiales</taxon>
        <taxon>Methylobacteriaceae</taxon>
        <taxon>Methylobacterium</taxon>
    </lineage>
</organism>
<dbReference type="AlphaFoldDB" id="A0A179S4W3"/>
<comment type="similarity">
    <text evidence="1">Belongs to the cytochrome P450 family.</text>
</comment>
<sequence length="465" mass="51313">MNAHPSHFRPAPEGPRPDLARITPPARPLGPWCLFRTIVRNPLEAWPEAIYREPLYVSEFLGNTSLFVMAPNLIRQVMVDEADAFEKSEVLRRALSPALGDAILTADGARWRWQRRAAAPIFRAERIRSFVPAMIAAAERTREALAAEAGAEVDIAQTMMRTTFEIIVETMLSGHGAIDAARVETGITDYLESTSWIFALTLLRAPAWMPYPGRAKAERAKTYLRDELLRLAAEGRRTGTDGRNDLMSLLLAARDPETGQAMDDRDVADNLLTFVTAGHETTALALTWAFYLLAHHPEAEALVAAEVEAATGGGPLTADHVDALPYTRQVILEAMRLYPPVPVVVRAALRDVDLGGTPVKAGTPITLPIYAVHRHAALWDHPERFDPGRFAPEAAKARDRYAYLPFAAGPRICIGMGFALAEAVAILAVLVRAFRFSLRPGYRPELKQRITLRPAEGMPMRVTPR</sequence>
<dbReference type="GO" id="GO:0020037">
    <property type="term" value="F:heme binding"/>
    <property type="evidence" value="ECO:0007669"/>
    <property type="project" value="InterPro"/>
</dbReference>
<evidence type="ECO:0000256" key="8">
    <source>
        <dbReference type="SAM" id="MobiDB-lite"/>
    </source>
</evidence>
<dbReference type="InterPro" id="IPR036396">
    <property type="entry name" value="Cyt_P450_sf"/>
</dbReference>
<feature type="transmembrane region" description="Helical" evidence="9">
    <location>
        <begin position="414"/>
        <end position="434"/>
    </location>
</feature>
<keyword evidence="6" id="KW-0503">Monooxygenase</keyword>
<dbReference type="PANTHER" id="PTHR24291">
    <property type="entry name" value="CYTOCHROME P450 FAMILY 4"/>
    <property type="match status" value="1"/>
</dbReference>
<keyword evidence="9" id="KW-1133">Transmembrane helix</keyword>
<evidence type="ECO:0000256" key="4">
    <source>
        <dbReference type="ARBA" id="ARBA00023002"/>
    </source>
</evidence>
<reference evidence="10 11" key="1">
    <citation type="submission" date="2016-04" db="EMBL/GenBank/DDBJ databases">
        <authorList>
            <person name="Evans L.H."/>
            <person name="Alamgir A."/>
            <person name="Owens N."/>
            <person name="Weber N.D."/>
            <person name="Virtaneva K."/>
            <person name="Barbian K."/>
            <person name="Babar A."/>
            <person name="Rosenke K."/>
        </authorList>
    </citation>
    <scope>NUCLEOTIDE SEQUENCE [LARGE SCALE GENOMIC DNA]</scope>
    <source>
        <strain evidence="10 11">PMB02</strain>
    </source>
</reference>
<dbReference type="EMBL" id="LWHQ01000052">
    <property type="protein sequence ID" value="OAS19349.1"/>
    <property type="molecule type" value="Genomic_DNA"/>
</dbReference>
<evidence type="ECO:0000313" key="11">
    <source>
        <dbReference type="Proteomes" id="UP000078316"/>
    </source>
</evidence>
<dbReference type="InterPro" id="IPR001128">
    <property type="entry name" value="Cyt_P450"/>
</dbReference>
<comment type="cofactor">
    <cofactor evidence="7">
        <name>heme</name>
        <dbReference type="ChEBI" id="CHEBI:30413"/>
    </cofactor>
</comment>
<keyword evidence="3 7" id="KW-0479">Metal-binding</keyword>
<keyword evidence="5 7" id="KW-0408">Iron</keyword>
<dbReference type="RefSeq" id="WP_048437275.1">
    <property type="nucleotide sequence ID" value="NZ_LWHQ01000052.1"/>
</dbReference>
<feature type="binding site" description="axial binding residue" evidence="7">
    <location>
        <position position="413"/>
    </location>
    <ligand>
        <name>heme</name>
        <dbReference type="ChEBI" id="CHEBI:30413"/>
    </ligand>
    <ligandPart>
        <name>Fe</name>
        <dbReference type="ChEBI" id="CHEBI:18248"/>
    </ligandPart>
</feature>
<dbReference type="STRING" id="427683.A5481_24965"/>
<evidence type="ECO:0000313" key="10">
    <source>
        <dbReference type="EMBL" id="OAS19349.1"/>
    </source>
</evidence>
<keyword evidence="2 7" id="KW-0349">Heme</keyword>
<dbReference type="PRINTS" id="PR00463">
    <property type="entry name" value="EP450I"/>
</dbReference>
<dbReference type="OrthoDB" id="9764248at2"/>
<evidence type="ECO:0000256" key="1">
    <source>
        <dbReference type="ARBA" id="ARBA00010617"/>
    </source>
</evidence>
<dbReference type="SUPFAM" id="SSF48264">
    <property type="entry name" value="Cytochrome P450"/>
    <property type="match status" value="1"/>
</dbReference>
<comment type="caution">
    <text evidence="10">The sequence shown here is derived from an EMBL/GenBank/DDBJ whole genome shotgun (WGS) entry which is preliminary data.</text>
</comment>
<name>A0A179S4W3_9HYPH</name>
<dbReference type="GO" id="GO:0004497">
    <property type="term" value="F:monooxygenase activity"/>
    <property type="evidence" value="ECO:0007669"/>
    <property type="project" value="UniProtKB-KW"/>
</dbReference>
<dbReference type="Pfam" id="PF00067">
    <property type="entry name" value="p450"/>
    <property type="match status" value="1"/>
</dbReference>
<keyword evidence="4" id="KW-0560">Oxidoreductase</keyword>